<keyword evidence="2" id="KW-0812">Transmembrane</keyword>
<keyword evidence="2" id="KW-1133">Transmembrane helix</keyword>
<evidence type="ECO:0000313" key="3">
    <source>
        <dbReference type="EMBL" id="KAK7098755.1"/>
    </source>
</evidence>
<name>A0AAN9B7F7_9CAEN</name>
<feature type="compositionally biased region" description="Polar residues" evidence="1">
    <location>
        <begin position="301"/>
        <end position="313"/>
    </location>
</feature>
<feature type="region of interest" description="Disordered" evidence="1">
    <location>
        <begin position="185"/>
        <end position="204"/>
    </location>
</feature>
<evidence type="ECO:0000256" key="1">
    <source>
        <dbReference type="SAM" id="MobiDB-lite"/>
    </source>
</evidence>
<evidence type="ECO:0000313" key="4">
    <source>
        <dbReference type="Proteomes" id="UP001374579"/>
    </source>
</evidence>
<dbReference type="Proteomes" id="UP001374579">
    <property type="component" value="Unassembled WGS sequence"/>
</dbReference>
<gene>
    <name evidence="3" type="ORF">V1264_002991</name>
</gene>
<feature type="compositionally biased region" description="Low complexity" evidence="1">
    <location>
        <begin position="26"/>
        <end position="93"/>
    </location>
</feature>
<organism evidence="3 4">
    <name type="scientific">Littorina saxatilis</name>
    <dbReference type="NCBI Taxonomy" id="31220"/>
    <lineage>
        <taxon>Eukaryota</taxon>
        <taxon>Metazoa</taxon>
        <taxon>Spiralia</taxon>
        <taxon>Lophotrochozoa</taxon>
        <taxon>Mollusca</taxon>
        <taxon>Gastropoda</taxon>
        <taxon>Caenogastropoda</taxon>
        <taxon>Littorinimorpha</taxon>
        <taxon>Littorinoidea</taxon>
        <taxon>Littorinidae</taxon>
        <taxon>Littorina</taxon>
    </lineage>
</organism>
<feature type="compositionally biased region" description="Basic and acidic residues" evidence="1">
    <location>
        <begin position="362"/>
        <end position="393"/>
    </location>
</feature>
<dbReference type="AlphaFoldDB" id="A0AAN9B7F7"/>
<feature type="compositionally biased region" description="Polar residues" evidence="1">
    <location>
        <begin position="193"/>
        <end position="204"/>
    </location>
</feature>
<keyword evidence="4" id="KW-1185">Reference proteome</keyword>
<accession>A0AAN9B7F7</accession>
<feature type="region of interest" description="Disordered" evidence="1">
    <location>
        <begin position="214"/>
        <end position="271"/>
    </location>
</feature>
<feature type="region of interest" description="Disordered" evidence="1">
    <location>
        <begin position="362"/>
        <end position="395"/>
    </location>
</feature>
<keyword evidence="2" id="KW-0472">Membrane</keyword>
<comment type="caution">
    <text evidence="3">The sequence shown here is derived from an EMBL/GenBank/DDBJ whole genome shotgun (WGS) entry which is preliminary data.</text>
</comment>
<sequence>MSAASSVLSDEVSDSTTTTPPSAENSTSDATTHLTSSSDTSTSGPPTAVCGNSASSSSSPSSPHESSTSSSSPQYSVTGGTTSGGSTEESSADGGTGKNVAVIVGALVAAVAVVVLFVIIFIVYRRKFQKRKPAGRKSSVKGLSTSARDGDYTDIDAVGTLTQATAGNADFNPDDPYELALDGAPGKTRSSHTDPFTNGASHYNQHQLNGTLEDDYSCIDDTQPTATGAHGKNTAPAQPDPRDVYSVVNKPGKKTPTPGYSLAKIVGDKPVLPNPNDEYSVVNKKGKKPTLAPKPGHSDTEYNTISHKGNNATGDKAARGATLDPYNRIGAVASLGQNGQNRESTIAEEGSLVDDYNTLDFADTRQNESRKEKSEASRAAYDHVHNAPDETYNRTRIGKRNVVIGSDYDHVKPSN</sequence>
<proteinExistence type="predicted"/>
<feature type="region of interest" description="Disordered" evidence="1">
    <location>
        <begin position="285"/>
        <end position="314"/>
    </location>
</feature>
<feature type="region of interest" description="Disordered" evidence="1">
    <location>
        <begin position="1"/>
        <end position="95"/>
    </location>
</feature>
<feature type="transmembrane region" description="Helical" evidence="2">
    <location>
        <begin position="100"/>
        <end position="124"/>
    </location>
</feature>
<evidence type="ECO:0000256" key="2">
    <source>
        <dbReference type="SAM" id="Phobius"/>
    </source>
</evidence>
<dbReference type="EMBL" id="JBAMIC010000012">
    <property type="protein sequence ID" value="KAK7098755.1"/>
    <property type="molecule type" value="Genomic_DNA"/>
</dbReference>
<reference evidence="3 4" key="1">
    <citation type="submission" date="2024-02" db="EMBL/GenBank/DDBJ databases">
        <title>Chromosome-scale genome assembly of the rough periwinkle Littorina saxatilis.</title>
        <authorList>
            <person name="De Jode A."/>
            <person name="Faria R."/>
            <person name="Formenti G."/>
            <person name="Sims Y."/>
            <person name="Smith T.P."/>
            <person name="Tracey A."/>
            <person name="Wood J.M.D."/>
            <person name="Zagrodzka Z.B."/>
            <person name="Johannesson K."/>
            <person name="Butlin R.K."/>
            <person name="Leder E.H."/>
        </authorList>
    </citation>
    <scope>NUCLEOTIDE SEQUENCE [LARGE SCALE GENOMIC DNA]</scope>
    <source>
        <strain evidence="3">Snail1</strain>
        <tissue evidence="3">Muscle</tissue>
    </source>
</reference>
<feature type="compositionally biased region" description="Polar residues" evidence="1">
    <location>
        <begin position="1"/>
        <end position="25"/>
    </location>
</feature>
<protein>
    <submittedName>
        <fullName evidence="3">Uncharacterized protein</fullName>
    </submittedName>
</protein>